<proteinExistence type="inferred from homology"/>
<feature type="region of interest" description="Disordered" evidence="5">
    <location>
        <begin position="25"/>
        <end position="46"/>
    </location>
</feature>
<keyword evidence="3" id="KW-0378">Hydrolase</keyword>
<evidence type="ECO:0000313" key="8">
    <source>
        <dbReference type="EMBL" id="QNM82737.1"/>
    </source>
</evidence>
<dbReference type="KEGG" id="ssau:H8M03_12225"/>
<keyword evidence="4" id="KW-0862">Zinc</keyword>
<evidence type="ECO:0000256" key="5">
    <source>
        <dbReference type="SAM" id="MobiDB-lite"/>
    </source>
</evidence>
<evidence type="ECO:0000256" key="3">
    <source>
        <dbReference type="ARBA" id="ARBA00022801"/>
    </source>
</evidence>
<dbReference type="CDD" id="cd07729">
    <property type="entry name" value="AHL_lactonase_MBL-fold"/>
    <property type="match status" value="1"/>
</dbReference>
<dbReference type="InterPro" id="IPR036866">
    <property type="entry name" value="RibonucZ/Hydroxyglut_hydro"/>
</dbReference>
<evidence type="ECO:0000256" key="2">
    <source>
        <dbReference type="ARBA" id="ARBA00022723"/>
    </source>
</evidence>
<dbReference type="SMART" id="SM00849">
    <property type="entry name" value="Lactamase_B"/>
    <property type="match status" value="1"/>
</dbReference>
<feature type="domain" description="Metallo-beta-lactamase" evidence="7">
    <location>
        <begin position="83"/>
        <end position="278"/>
    </location>
</feature>
<keyword evidence="2" id="KW-0479">Metal-binding</keyword>
<name>A0A7G9L288_9SPHN</name>
<dbReference type="Gene3D" id="3.60.15.10">
    <property type="entry name" value="Ribonuclease Z/Hydroxyacylglutathione hydrolase-like"/>
    <property type="match status" value="1"/>
</dbReference>
<dbReference type="PROSITE" id="PS51257">
    <property type="entry name" value="PROKAR_LIPOPROTEIN"/>
    <property type="match status" value="1"/>
</dbReference>
<dbReference type="PANTHER" id="PTHR42978">
    <property type="entry name" value="QUORUM-QUENCHING LACTONASE YTNP-RELATED-RELATED"/>
    <property type="match status" value="1"/>
</dbReference>
<gene>
    <name evidence="8" type="ORF">H8M03_12225</name>
</gene>
<dbReference type="Pfam" id="PF00753">
    <property type="entry name" value="Lactamase_B"/>
    <property type="match status" value="1"/>
</dbReference>
<protein>
    <submittedName>
        <fullName evidence="8">N-acyl homoserine lactonase family protein</fullName>
    </submittedName>
</protein>
<dbReference type="InterPro" id="IPR051013">
    <property type="entry name" value="MBL_superfamily_lactonases"/>
</dbReference>
<evidence type="ECO:0000256" key="6">
    <source>
        <dbReference type="SAM" id="SignalP"/>
    </source>
</evidence>
<dbReference type="GO" id="GO:0046872">
    <property type="term" value="F:metal ion binding"/>
    <property type="evidence" value="ECO:0007669"/>
    <property type="project" value="UniProtKB-KW"/>
</dbReference>
<reference evidence="8 9" key="1">
    <citation type="submission" date="2020-08" db="EMBL/GenBank/DDBJ databases">
        <title>Sphingomonas sp. sand1-3 16S ribosomal RNA gene Genome sequencing and assembly.</title>
        <authorList>
            <person name="Kang M."/>
        </authorList>
    </citation>
    <scope>NUCLEOTIDE SEQUENCE [LARGE SCALE GENOMIC DNA]</scope>
    <source>
        <strain evidence="9">sand1-3</strain>
    </source>
</reference>
<feature type="signal peptide" evidence="6">
    <location>
        <begin position="1"/>
        <end position="22"/>
    </location>
</feature>
<dbReference type="EMBL" id="CP060697">
    <property type="protein sequence ID" value="QNM82737.1"/>
    <property type="molecule type" value="Genomic_DNA"/>
</dbReference>
<keyword evidence="9" id="KW-1185">Reference proteome</keyword>
<accession>A0A7G9L288</accession>
<evidence type="ECO:0000313" key="9">
    <source>
        <dbReference type="Proteomes" id="UP000515861"/>
    </source>
</evidence>
<evidence type="ECO:0000256" key="1">
    <source>
        <dbReference type="ARBA" id="ARBA00007749"/>
    </source>
</evidence>
<feature type="chain" id="PRO_5028961002" evidence="6">
    <location>
        <begin position="23"/>
        <end position="294"/>
    </location>
</feature>
<evidence type="ECO:0000259" key="7">
    <source>
        <dbReference type="SMART" id="SM00849"/>
    </source>
</evidence>
<organism evidence="8 9">
    <name type="scientific">Sphingomonas sabuli</name>
    <dbReference type="NCBI Taxonomy" id="2764186"/>
    <lineage>
        <taxon>Bacteria</taxon>
        <taxon>Pseudomonadati</taxon>
        <taxon>Pseudomonadota</taxon>
        <taxon>Alphaproteobacteria</taxon>
        <taxon>Sphingomonadales</taxon>
        <taxon>Sphingomonadaceae</taxon>
        <taxon>Sphingomonas</taxon>
    </lineage>
</organism>
<comment type="similarity">
    <text evidence="1">Belongs to the metallo-beta-lactamase superfamily.</text>
</comment>
<dbReference type="SUPFAM" id="SSF56281">
    <property type="entry name" value="Metallo-hydrolase/oxidoreductase"/>
    <property type="match status" value="1"/>
</dbReference>
<dbReference type="PANTHER" id="PTHR42978:SF3">
    <property type="entry name" value="BLR3078 PROTEIN"/>
    <property type="match status" value="1"/>
</dbReference>
<dbReference type="GO" id="GO:0016787">
    <property type="term" value="F:hydrolase activity"/>
    <property type="evidence" value="ECO:0007669"/>
    <property type="project" value="UniProtKB-KW"/>
</dbReference>
<dbReference type="AlphaFoldDB" id="A0A7G9L288"/>
<sequence length="294" mass="30939">MKRIAMAMLAGAAAMVAGCSVSQDGSNAAESNEVTPTAVDSSSAATPQLTLSRLDCGTIEFQDMNGFFSDRPGVYPPGPGKVTDSCYLIRHGDQMLLWDTGLPAATLQEPVQDNGMKGALTVSLADQLAKGGLKPADIDIVGISHMHSDHTGQAAEFSQARLLIGKRDFDQTAGKDDPFGPWRGAGKPVQAVSGETDIFGDGSVVALYLPGHSPDHLALRVNLASGPVLLTGDLYHSTIAREKRSLPGFNTSREQTLESMDKFEALAKQTGAKVVIQHEPADIGKVPAFPQAAK</sequence>
<dbReference type="InterPro" id="IPR001279">
    <property type="entry name" value="Metallo-B-lactamas"/>
</dbReference>
<evidence type="ECO:0000256" key="4">
    <source>
        <dbReference type="ARBA" id="ARBA00022833"/>
    </source>
</evidence>
<dbReference type="RefSeq" id="WP_187479692.1">
    <property type="nucleotide sequence ID" value="NZ_CP060697.1"/>
</dbReference>
<keyword evidence="6" id="KW-0732">Signal</keyword>
<dbReference type="Proteomes" id="UP000515861">
    <property type="component" value="Chromosome"/>
</dbReference>